<accession>A0A8B6BZ69</accession>
<dbReference type="InterPro" id="IPR047153">
    <property type="entry name" value="TRIM45/56/19-like"/>
</dbReference>
<evidence type="ECO:0000259" key="3">
    <source>
        <dbReference type="PROSITE" id="PS50119"/>
    </source>
</evidence>
<comment type="caution">
    <text evidence="4">The sequence shown here is derived from an EMBL/GenBank/DDBJ whole genome shotgun (WGS) entry which is preliminary data.</text>
</comment>
<reference evidence="4" key="1">
    <citation type="submission" date="2018-11" db="EMBL/GenBank/DDBJ databases">
        <authorList>
            <person name="Alioto T."/>
            <person name="Alioto T."/>
        </authorList>
    </citation>
    <scope>NUCLEOTIDE SEQUENCE</scope>
</reference>
<dbReference type="InterPro" id="IPR001258">
    <property type="entry name" value="NHL_repeat"/>
</dbReference>
<dbReference type="CDD" id="cd19757">
    <property type="entry name" value="Bbox1"/>
    <property type="match status" value="1"/>
</dbReference>
<keyword evidence="5" id="KW-1185">Reference proteome</keyword>
<dbReference type="AlphaFoldDB" id="A0A8B6BZ69"/>
<dbReference type="PANTHER" id="PTHR25462">
    <property type="entry name" value="BONUS, ISOFORM C-RELATED"/>
    <property type="match status" value="1"/>
</dbReference>
<dbReference type="EMBL" id="UYJE01000888">
    <property type="protein sequence ID" value="VDH97323.1"/>
    <property type="molecule type" value="Genomic_DNA"/>
</dbReference>
<dbReference type="Pfam" id="PF01436">
    <property type="entry name" value="NHL"/>
    <property type="match status" value="1"/>
</dbReference>
<dbReference type="InterPro" id="IPR000315">
    <property type="entry name" value="Znf_B-box"/>
</dbReference>
<sequence length="619" mass="70756">MGSNSSKSVPCQAQVQVQRKCETCKTDKEINYKCDQCQVYTCKSCSIIHQHASPSHKIREIGSIQPKLVQQTTESVNQAQFSAKRKCGLCLTSVMTRYICSECETFMCIHCYLIHIQIIHCFNKRNSVSLDQQCACHKKKSVITFCYSCLMEPVCSECILDHINHLLLKPESQHLIVEGRLSKDLEFTNIVIAEIFIQNFENDLIFKYILKEVEQRENSKKTNTANYTKLRGSIEAEQIELKTNLNEIESSIYNFKQILKVMQSRLQTANTGDNTLEVLLKSLNKLPQFYFGKLLQQIENLAPKNTMETARSFGIQVEGRKKPLNMEIDLMMSYETNFTSIETIITLNHKHALIIDIPSISLGELHIIENKITSNDLSLKVLDMSVTPSKEILLNSITDDAIQLINEEGTKAFLSIRPHPEFILSVHMTKNNEIILGVKEKSTFNSLSEDGNERKTKLMIFGTDKKHKQSLEYDMYGQRLFTSPHKITSNVNNEILVIDRVSGFNGRVISLNREGQVRWINQGHPEVNSDYKLFDPTDIVTTKLGQIIVTDRSNHALHVLCEEGDLITCKSVKEQGILCPLSLDIDTSGHLWIGCENDRVTQKAKLHIMNLSFWVWRWD</sequence>
<dbReference type="OrthoDB" id="10409536at2759"/>
<evidence type="ECO:0000313" key="5">
    <source>
        <dbReference type="Proteomes" id="UP000596742"/>
    </source>
</evidence>
<name>A0A8B6BZ69_MYTGA</name>
<dbReference type="Proteomes" id="UP000596742">
    <property type="component" value="Unassembled WGS sequence"/>
</dbReference>
<evidence type="ECO:0000256" key="1">
    <source>
        <dbReference type="ARBA" id="ARBA00022737"/>
    </source>
</evidence>
<keyword evidence="2" id="KW-0862">Zinc</keyword>
<keyword evidence="2" id="KW-0863">Zinc-finger</keyword>
<protein>
    <recommendedName>
        <fullName evidence="3">B box-type domain-containing protein</fullName>
    </recommendedName>
</protein>
<evidence type="ECO:0000313" key="4">
    <source>
        <dbReference type="EMBL" id="VDH97323.1"/>
    </source>
</evidence>
<dbReference type="InterPro" id="IPR011042">
    <property type="entry name" value="6-blade_b-propeller_TolB-like"/>
</dbReference>
<dbReference type="PROSITE" id="PS50119">
    <property type="entry name" value="ZF_BBOX"/>
    <property type="match status" value="1"/>
</dbReference>
<gene>
    <name evidence="4" type="ORF">MGAL_10B004838</name>
</gene>
<evidence type="ECO:0000256" key="2">
    <source>
        <dbReference type="PROSITE-ProRule" id="PRU00024"/>
    </source>
</evidence>
<proteinExistence type="predicted"/>
<feature type="domain" description="B box-type" evidence="3">
    <location>
        <begin position="16"/>
        <end position="61"/>
    </location>
</feature>
<dbReference type="Gene3D" id="2.120.10.30">
    <property type="entry name" value="TolB, C-terminal domain"/>
    <property type="match status" value="1"/>
</dbReference>
<keyword evidence="1" id="KW-0677">Repeat</keyword>
<keyword evidence="2" id="KW-0479">Metal-binding</keyword>
<organism evidence="4 5">
    <name type="scientific">Mytilus galloprovincialis</name>
    <name type="common">Mediterranean mussel</name>
    <dbReference type="NCBI Taxonomy" id="29158"/>
    <lineage>
        <taxon>Eukaryota</taxon>
        <taxon>Metazoa</taxon>
        <taxon>Spiralia</taxon>
        <taxon>Lophotrochozoa</taxon>
        <taxon>Mollusca</taxon>
        <taxon>Bivalvia</taxon>
        <taxon>Autobranchia</taxon>
        <taxon>Pteriomorphia</taxon>
        <taxon>Mytilida</taxon>
        <taxon>Mytiloidea</taxon>
        <taxon>Mytilidae</taxon>
        <taxon>Mytilinae</taxon>
        <taxon>Mytilus</taxon>
    </lineage>
</organism>
<dbReference type="GO" id="GO:0008270">
    <property type="term" value="F:zinc ion binding"/>
    <property type="evidence" value="ECO:0007669"/>
    <property type="project" value="UniProtKB-KW"/>
</dbReference>
<dbReference type="SUPFAM" id="SSF101898">
    <property type="entry name" value="NHL repeat"/>
    <property type="match status" value="1"/>
</dbReference>
<dbReference type="PANTHER" id="PTHR25462:SF296">
    <property type="entry name" value="MEIOTIC P26, ISOFORM F"/>
    <property type="match status" value="1"/>
</dbReference>